<accession>A0ACB9IZB9</accession>
<sequence>MASAILTSRNGTRPSDFMTKFTNNDLNFMRVQNIPNPNPNPNFNNFFVSNTGRDVVWKNHRQVPYSAPPQAAFIRPPVNSVPENFSCYRYVTFRLGSYTRRELKELKKRLMSDLERVRILRHWICSTPMPKPTNHPPPLELPAPAGGFCKPQKNAAGQKRTNPLPPLRDTKKQCGRMTIAQKRKMMMRECGQILGKLMKHKHGWVFNTPVDDAAMKLYDYHNIIKHPMDLGTIKSKLTKNEYESPLAFASDVRLTFQNAMVYNGQGSHVFIMAERLLLLFEDMFGSTNQKLVVNQVKKQNRVPNVANLATPVARVSKKPEMTAEEKAELAARLWNLQLGPEGMNQIMSIVKKGVLGLEHQGDEIELDLAVLDNDTLWGLHSFITNLISSAQTNHCAGNEHVVEEEDVDIGEEMQSTVFPSIEIEKDAVNVSSSESSSDGDSSSSDSGSGTCSGNSGNEQEVNSTPKVVS</sequence>
<dbReference type="Proteomes" id="UP001056120">
    <property type="component" value="Linkage Group LG06"/>
</dbReference>
<reference evidence="1 2" key="2">
    <citation type="journal article" date="2022" name="Mol. Ecol. Resour.">
        <title>The genomes of chicory, endive, great burdock and yacon provide insights into Asteraceae paleo-polyploidization history and plant inulin production.</title>
        <authorList>
            <person name="Fan W."/>
            <person name="Wang S."/>
            <person name="Wang H."/>
            <person name="Wang A."/>
            <person name="Jiang F."/>
            <person name="Liu H."/>
            <person name="Zhao H."/>
            <person name="Xu D."/>
            <person name="Zhang Y."/>
        </authorList>
    </citation>
    <scope>NUCLEOTIDE SEQUENCE [LARGE SCALE GENOMIC DNA]</scope>
    <source>
        <strain evidence="2">cv. Yunnan</strain>
        <tissue evidence="1">Leaves</tissue>
    </source>
</reference>
<evidence type="ECO:0000313" key="1">
    <source>
        <dbReference type="EMBL" id="KAI3813442.1"/>
    </source>
</evidence>
<evidence type="ECO:0000313" key="2">
    <source>
        <dbReference type="Proteomes" id="UP001056120"/>
    </source>
</evidence>
<keyword evidence="2" id="KW-1185">Reference proteome</keyword>
<organism evidence="1 2">
    <name type="scientific">Smallanthus sonchifolius</name>
    <dbReference type="NCBI Taxonomy" id="185202"/>
    <lineage>
        <taxon>Eukaryota</taxon>
        <taxon>Viridiplantae</taxon>
        <taxon>Streptophyta</taxon>
        <taxon>Embryophyta</taxon>
        <taxon>Tracheophyta</taxon>
        <taxon>Spermatophyta</taxon>
        <taxon>Magnoliopsida</taxon>
        <taxon>eudicotyledons</taxon>
        <taxon>Gunneridae</taxon>
        <taxon>Pentapetalae</taxon>
        <taxon>asterids</taxon>
        <taxon>campanulids</taxon>
        <taxon>Asterales</taxon>
        <taxon>Asteraceae</taxon>
        <taxon>Asteroideae</taxon>
        <taxon>Heliantheae alliance</taxon>
        <taxon>Millerieae</taxon>
        <taxon>Smallanthus</taxon>
    </lineage>
</organism>
<name>A0ACB9IZB9_9ASTR</name>
<dbReference type="EMBL" id="CM042023">
    <property type="protein sequence ID" value="KAI3813442.1"/>
    <property type="molecule type" value="Genomic_DNA"/>
</dbReference>
<gene>
    <name evidence="1" type="ORF">L1987_18166</name>
</gene>
<protein>
    <submittedName>
        <fullName evidence="1">Uncharacterized protein</fullName>
    </submittedName>
</protein>
<comment type="caution">
    <text evidence="1">The sequence shown here is derived from an EMBL/GenBank/DDBJ whole genome shotgun (WGS) entry which is preliminary data.</text>
</comment>
<proteinExistence type="predicted"/>
<reference evidence="2" key="1">
    <citation type="journal article" date="2022" name="Mol. Ecol. Resour.">
        <title>The genomes of chicory, endive, great burdock and yacon provide insights into Asteraceae palaeo-polyploidization history and plant inulin production.</title>
        <authorList>
            <person name="Fan W."/>
            <person name="Wang S."/>
            <person name="Wang H."/>
            <person name="Wang A."/>
            <person name="Jiang F."/>
            <person name="Liu H."/>
            <person name="Zhao H."/>
            <person name="Xu D."/>
            <person name="Zhang Y."/>
        </authorList>
    </citation>
    <scope>NUCLEOTIDE SEQUENCE [LARGE SCALE GENOMIC DNA]</scope>
    <source>
        <strain evidence="2">cv. Yunnan</strain>
    </source>
</reference>